<keyword evidence="1 5" id="KW-0479">Metal-binding</keyword>
<dbReference type="Gene3D" id="2.60.120.590">
    <property type="entry name" value="Alpha-ketoglutarate-dependent dioxygenase AlkB-like"/>
    <property type="match status" value="1"/>
</dbReference>
<evidence type="ECO:0000259" key="6">
    <source>
        <dbReference type="PROSITE" id="PS51471"/>
    </source>
</evidence>
<feature type="binding site" evidence="5">
    <location>
        <position position="229"/>
    </location>
    <ligand>
        <name>Fe cation</name>
        <dbReference type="ChEBI" id="CHEBI:24875"/>
        <note>catalytic</note>
    </ligand>
</feature>
<feature type="binding site" evidence="5">
    <location>
        <position position="283"/>
    </location>
    <ligand>
        <name>Fe cation</name>
        <dbReference type="ChEBI" id="CHEBI:24875"/>
        <note>catalytic</note>
    </ligand>
</feature>
<keyword evidence="3" id="KW-0560">Oxidoreductase</keyword>
<feature type="domain" description="Fe2OG dioxygenase" evidence="6">
    <location>
        <begin position="209"/>
        <end position="320"/>
    </location>
</feature>
<dbReference type="InterPro" id="IPR004574">
    <property type="entry name" value="Alkb"/>
</dbReference>
<evidence type="ECO:0000313" key="8">
    <source>
        <dbReference type="Proteomes" id="UP000515908"/>
    </source>
</evidence>
<dbReference type="Proteomes" id="UP000515908">
    <property type="component" value="Chromosome 01"/>
</dbReference>
<dbReference type="InterPro" id="IPR005123">
    <property type="entry name" value="Oxoglu/Fe-dep_dioxygenase_dom"/>
</dbReference>
<evidence type="ECO:0000256" key="5">
    <source>
        <dbReference type="PIRSR" id="PIRSR604574-2"/>
    </source>
</evidence>
<dbReference type="Pfam" id="PF13532">
    <property type="entry name" value="2OG-FeII_Oxy_2"/>
    <property type="match status" value="1"/>
</dbReference>
<name>A0A7G2BYT9_9TRYP</name>
<evidence type="ECO:0000256" key="1">
    <source>
        <dbReference type="ARBA" id="ARBA00022723"/>
    </source>
</evidence>
<comment type="cofactor">
    <cofactor evidence="5">
        <name>Fe(2+)</name>
        <dbReference type="ChEBI" id="CHEBI:29033"/>
    </cofactor>
    <text evidence="5">Binds 1 Fe(2+) ion per subunit.</text>
</comment>
<dbReference type="PANTHER" id="PTHR16557:SF2">
    <property type="entry name" value="NUCLEIC ACID DIOXYGENASE ALKBH1"/>
    <property type="match status" value="1"/>
</dbReference>
<gene>
    <name evidence="7" type="ORF">ADEAN_000009000</name>
</gene>
<dbReference type="InterPro" id="IPR027450">
    <property type="entry name" value="AlkB-like"/>
</dbReference>
<reference evidence="7 8" key="1">
    <citation type="submission" date="2020-08" db="EMBL/GenBank/DDBJ databases">
        <authorList>
            <person name="Newling K."/>
            <person name="Davey J."/>
            <person name="Forrester S."/>
        </authorList>
    </citation>
    <scope>NUCLEOTIDE SEQUENCE [LARGE SCALE GENOMIC DNA]</scope>
    <source>
        <strain evidence="8">Crithidia deanei Carvalho (ATCC PRA-265)</strain>
    </source>
</reference>
<dbReference type="VEuPathDB" id="TriTrypDB:ADEAN_000009000"/>
<dbReference type="GO" id="GO:0008198">
    <property type="term" value="F:ferrous iron binding"/>
    <property type="evidence" value="ECO:0007669"/>
    <property type="project" value="TreeGrafter"/>
</dbReference>
<keyword evidence="8" id="KW-1185">Reference proteome</keyword>
<dbReference type="GO" id="GO:0035513">
    <property type="term" value="P:oxidative RNA demethylation"/>
    <property type="evidence" value="ECO:0007669"/>
    <property type="project" value="TreeGrafter"/>
</dbReference>
<evidence type="ECO:0000256" key="4">
    <source>
        <dbReference type="ARBA" id="ARBA00023004"/>
    </source>
</evidence>
<dbReference type="GO" id="GO:0005737">
    <property type="term" value="C:cytoplasm"/>
    <property type="evidence" value="ECO:0007669"/>
    <property type="project" value="TreeGrafter"/>
</dbReference>
<dbReference type="SUPFAM" id="SSF51197">
    <property type="entry name" value="Clavaminate synthase-like"/>
    <property type="match status" value="1"/>
</dbReference>
<keyword evidence="4 5" id="KW-0408">Iron</keyword>
<dbReference type="InterPro" id="IPR037151">
    <property type="entry name" value="AlkB-like_sf"/>
</dbReference>
<accession>A0A7G2BYT9</accession>
<dbReference type="AlphaFoldDB" id="A0A7G2BYT9"/>
<dbReference type="PROSITE" id="PS51471">
    <property type="entry name" value="FE2OG_OXY"/>
    <property type="match status" value="1"/>
</dbReference>
<feature type="binding site" evidence="5">
    <location>
        <position position="227"/>
    </location>
    <ligand>
        <name>Fe cation</name>
        <dbReference type="ChEBI" id="CHEBI:24875"/>
        <note>catalytic</note>
    </ligand>
</feature>
<keyword evidence="2" id="KW-0223">Dioxygenase</keyword>
<dbReference type="PANTHER" id="PTHR16557">
    <property type="entry name" value="ALKYLATED DNA REPAIR PROTEIN ALKB-RELATED"/>
    <property type="match status" value="1"/>
</dbReference>
<sequence length="368" mass="42055">MNREETCPNECRNGEKNELSYTPFRQVEKKYKLYQFSKREAKRRETPPTDFVDVVDFSNVESNTEANRNLIHKVVDKNGGTDRFTCFTFAGVPGLLVFPQVLTPEEQVHLCREAVLSYGDSSQHPNILSTHAKNPMATTCYQPPMRWSTLGFSYEWTSKTYNEGVYSPFPALIKDKMKGLMSLVEHVKQDSFALFPAAPGDAVETQHYEPQTAIVNYYPVGSMMMCHQDISEQVLTRPLMSISLGCSCIFLMGTNSREDTPYAFKLRSGDVVAFAGPSRTAFHSVPRILDDCPPYLTVADEDLTETERQSYDNHTYYKNASPDGSIVPVNKALLSEEERERYWRLCMKHMRVNINARQVFEKECAFLF</sequence>
<dbReference type="GO" id="GO:0035515">
    <property type="term" value="F:oxidative RNA demethylase activity"/>
    <property type="evidence" value="ECO:0007669"/>
    <property type="project" value="TreeGrafter"/>
</dbReference>
<dbReference type="GO" id="GO:0035516">
    <property type="term" value="F:broad specificity oxidative DNA demethylase activity"/>
    <property type="evidence" value="ECO:0007669"/>
    <property type="project" value="TreeGrafter"/>
</dbReference>
<evidence type="ECO:0000256" key="3">
    <source>
        <dbReference type="ARBA" id="ARBA00023002"/>
    </source>
</evidence>
<organism evidence="7 8">
    <name type="scientific">Angomonas deanei</name>
    <dbReference type="NCBI Taxonomy" id="59799"/>
    <lineage>
        <taxon>Eukaryota</taxon>
        <taxon>Discoba</taxon>
        <taxon>Euglenozoa</taxon>
        <taxon>Kinetoplastea</taxon>
        <taxon>Metakinetoplastina</taxon>
        <taxon>Trypanosomatida</taxon>
        <taxon>Trypanosomatidae</taxon>
        <taxon>Strigomonadinae</taxon>
        <taxon>Angomonas</taxon>
    </lineage>
</organism>
<dbReference type="OrthoDB" id="6614653at2759"/>
<protein>
    <submittedName>
        <fullName evidence="7">2OG-Fe(II) oxygenase superfamily, putative</fullName>
    </submittedName>
</protein>
<proteinExistence type="predicted"/>
<dbReference type="EMBL" id="LR877145">
    <property type="protein sequence ID" value="CAD2212678.1"/>
    <property type="molecule type" value="Genomic_DNA"/>
</dbReference>
<evidence type="ECO:0000256" key="2">
    <source>
        <dbReference type="ARBA" id="ARBA00022964"/>
    </source>
</evidence>
<evidence type="ECO:0000313" key="7">
    <source>
        <dbReference type="EMBL" id="CAD2212678.1"/>
    </source>
</evidence>